<evidence type="ECO:0000313" key="2">
    <source>
        <dbReference type="EMBL" id="ACR34717.1"/>
    </source>
</evidence>
<keyword evidence="1" id="KW-1133">Transmembrane helix</keyword>
<evidence type="ECO:0000256" key="1">
    <source>
        <dbReference type="SAM" id="Phobius"/>
    </source>
</evidence>
<feature type="transmembrane region" description="Helical" evidence="1">
    <location>
        <begin position="12"/>
        <end position="30"/>
    </location>
</feature>
<name>C4J0L7_MAIZE</name>
<accession>C4J0L7</accession>
<keyword evidence="1" id="KW-0812">Transmembrane</keyword>
<reference evidence="2" key="1">
    <citation type="journal article" date="2009" name="PLoS Genet.">
        <title>Sequencing, mapping, and analysis of 27,455 maize full-length cDNAs.</title>
        <authorList>
            <person name="Soderlund C."/>
            <person name="Descour A."/>
            <person name="Kudrna D."/>
            <person name="Bomhoff M."/>
            <person name="Boyd L."/>
            <person name="Currie J."/>
            <person name="Angelova A."/>
            <person name="Collura K."/>
            <person name="Wissotski M."/>
            <person name="Ashley E."/>
            <person name="Morrow D."/>
            <person name="Fernandes J."/>
            <person name="Walbot V."/>
            <person name="Yu Y."/>
        </authorList>
    </citation>
    <scope>NUCLEOTIDE SEQUENCE</scope>
    <source>
        <strain evidence="2">B73</strain>
    </source>
</reference>
<keyword evidence="1" id="KW-0472">Membrane</keyword>
<proteinExistence type="evidence at transcript level"/>
<sequence>MQKCSKASLKSGMYGLIFILSTFLAINVPMKRSCSDNGSTNGPSVVMLVLSASPATAMRSLDSDTPILPISSSSCVTQPKHLSLAPLCVRTVCTSSYLDLRLSDRLFESRMAAPPIRNRQFDTSMDRLFPKYQFSVMFSMLITRA</sequence>
<protein>
    <submittedName>
        <fullName evidence="2">Uncharacterized protein</fullName>
    </submittedName>
</protein>
<dbReference type="EMBL" id="BT084364">
    <property type="protein sequence ID" value="ACR34717.1"/>
    <property type="molecule type" value="mRNA"/>
</dbReference>
<dbReference type="AlphaFoldDB" id="C4J0L7"/>
<reference evidence="2" key="2">
    <citation type="submission" date="2012-06" db="EMBL/GenBank/DDBJ databases">
        <authorList>
            <person name="Yu Y."/>
            <person name="Currie J."/>
            <person name="Lomeli R."/>
            <person name="Angelova A."/>
            <person name="Collura K."/>
            <person name="Wissotski M."/>
            <person name="Campos D."/>
            <person name="Kudrna D."/>
            <person name="Golser W."/>
            <person name="Ashely E."/>
            <person name="Descour A."/>
            <person name="Fernandes J."/>
            <person name="Soderlund C."/>
            <person name="Walbot V."/>
        </authorList>
    </citation>
    <scope>NUCLEOTIDE SEQUENCE</scope>
    <source>
        <strain evidence="2">B73</strain>
    </source>
</reference>
<organism evidence="2">
    <name type="scientific">Zea mays</name>
    <name type="common">Maize</name>
    <dbReference type="NCBI Taxonomy" id="4577"/>
    <lineage>
        <taxon>Eukaryota</taxon>
        <taxon>Viridiplantae</taxon>
        <taxon>Streptophyta</taxon>
        <taxon>Embryophyta</taxon>
        <taxon>Tracheophyta</taxon>
        <taxon>Spermatophyta</taxon>
        <taxon>Magnoliopsida</taxon>
        <taxon>Liliopsida</taxon>
        <taxon>Poales</taxon>
        <taxon>Poaceae</taxon>
        <taxon>PACMAD clade</taxon>
        <taxon>Panicoideae</taxon>
        <taxon>Andropogonodae</taxon>
        <taxon>Andropogoneae</taxon>
        <taxon>Tripsacinae</taxon>
        <taxon>Zea</taxon>
    </lineage>
</organism>